<evidence type="ECO:0000313" key="2">
    <source>
        <dbReference type="Proteomes" id="UP000430692"/>
    </source>
</evidence>
<sequence length="112" mass="12198">MSTQGGRVTVGRVDIALAGADSSGFEVMESGTHVIYNFVCGITFHLKFQSTSPKLTINATNHSVSWGGITRSVTATFDYNCTPVPLECKSSKGDFYAAWTITAHRNECRCKR</sequence>
<organism evidence="1 2">
    <name type="scientific">Shimazuella alba</name>
    <dbReference type="NCBI Taxonomy" id="2690964"/>
    <lineage>
        <taxon>Bacteria</taxon>
        <taxon>Bacillati</taxon>
        <taxon>Bacillota</taxon>
        <taxon>Bacilli</taxon>
        <taxon>Bacillales</taxon>
        <taxon>Thermoactinomycetaceae</taxon>
        <taxon>Shimazuella</taxon>
    </lineage>
</organism>
<dbReference type="EMBL" id="WUUL01000006">
    <property type="protein sequence ID" value="MXQ54173.1"/>
    <property type="molecule type" value="Genomic_DNA"/>
</dbReference>
<gene>
    <name evidence="1" type="ORF">GSM42_10690</name>
</gene>
<accession>A0A6I4VT32</accession>
<comment type="caution">
    <text evidence="1">The sequence shown here is derived from an EMBL/GenBank/DDBJ whole genome shotgun (WGS) entry which is preliminary data.</text>
</comment>
<dbReference type="Proteomes" id="UP000430692">
    <property type="component" value="Unassembled WGS sequence"/>
</dbReference>
<evidence type="ECO:0000313" key="1">
    <source>
        <dbReference type="EMBL" id="MXQ54173.1"/>
    </source>
</evidence>
<dbReference type="AlphaFoldDB" id="A0A6I4VT32"/>
<protein>
    <submittedName>
        <fullName evidence="1">Uncharacterized protein</fullName>
    </submittedName>
</protein>
<dbReference type="RefSeq" id="WP_160801529.1">
    <property type="nucleotide sequence ID" value="NZ_WUUL01000006.1"/>
</dbReference>
<proteinExistence type="predicted"/>
<name>A0A6I4VT32_9BACL</name>
<keyword evidence="2" id="KW-1185">Reference proteome</keyword>
<reference evidence="1 2" key="1">
    <citation type="submission" date="2019-12" db="EMBL/GenBank/DDBJ databases">
        <title>Whole-genome analyses of novel actinobacteria.</title>
        <authorList>
            <person name="Sahin N."/>
            <person name="Saygin H."/>
        </authorList>
    </citation>
    <scope>NUCLEOTIDE SEQUENCE [LARGE SCALE GENOMIC DNA]</scope>
    <source>
        <strain evidence="1 2">KC615</strain>
    </source>
</reference>